<accession>A0A3N4H693</accession>
<evidence type="ECO:0000313" key="2">
    <source>
        <dbReference type="Proteomes" id="UP000275078"/>
    </source>
</evidence>
<reference evidence="1 2" key="1">
    <citation type="journal article" date="2018" name="Nat. Ecol. Evol.">
        <title>Pezizomycetes genomes reveal the molecular basis of ectomycorrhizal truffle lifestyle.</title>
        <authorList>
            <person name="Murat C."/>
            <person name="Payen T."/>
            <person name="Noel B."/>
            <person name="Kuo A."/>
            <person name="Morin E."/>
            <person name="Chen J."/>
            <person name="Kohler A."/>
            <person name="Krizsan K."/>
            <person name="Balestrini R."/>
            <person name="Da Silva C."/>
            <person name="Montanini B."/>
            <person name="Hainaut M."/>
            <person name="Levati E."/>
            <person name="Barry K.W."/>
            <person name="Belfiori B."/>
            <person name="Cichocki N."/>
            <person name="Clum A."/>
            <person name="Dockter R.B."/>
            <person name="Fauchery L."/>
            <person name="Guy J."/>
            <person name="Iotti M."/>
            <person name="Le Tacon F."/>
            <person name="Lindquist E.A."/>
            <person name="Lipzen A."/>
            <person name="Malagnac F."/>
            <person name="Mello A."/>
            <person name="Molinier V."/>
            <person name="Miyauchi S."/>
            <person name="Poulain J."/>
            <person name="Riccioni C."/>
            <person name="Rubini A."/>
            <person name="Sitrit Y."/>
            <person name="Splivallo R."/>
            <person name="Traeger S."/>
            <person name="Wang M."/>
            <person name="Zifcakova L."/>
            <person name="Wipf D."/>
            <person name="Zambonelli A."/>
            <person name="Paolocci F."/>
            <person name="Nowrousian M."/>
            <person name="Ottonello S."/>
            <person name="Baldrian P."/>
            <person name="Spatafora J.W."/>
            <person name="Henrissat B."/>
            <person name="Nagy L.G."/>
            <person name="Aury J.M."/>
            <person name="Wincker P."/>
            <person name="Grigoriev I.V."/>
            <person name="Bonfante P."/>
            <person name="Martin F.M."/>
        </authorList>
    </citation>
    <scope>NUCLEOTIDE SEQUENCE [LARGE SCALE GENOMIC DNA]</scope>
    <source>
        <strain evidence="1 2">RN42</strain>
    </source>
</reference>
<dbReference type="Proteomes" id="UP000275078">
    <property type="component" value="Unassembled WGS sequence"/>
</dbReference>
<dbReference type="AlphaFoldDB" id="A0A3N4H693"/>
<name>A0A3N4H693_ASCIM</name>
<gene>
    <name evidence="1" type="ORF">BJ508DRAFT_316437</name>
</gene>
<organism evidence="1 2">
    <name type="scientific">Ascobolus immersus RN42</name>
    <dbReference type="NCBI Taxonomy" id="1160509"/>
    <lineage>
        <taxon>Eukaryota</taxon>
        <taxon>Fungi</taxon>
        <taxon>Dikarya</taxon>
        <taxon>Ascomycota</taxon>
        <taxon>Pezizomycotina</taxon>
        <taxon>Pezizomycetes</taxon>
        <taxon>Pezizales</taxon>
        <taxon>Ascobolaceae</taxon>
        <taxon>Ascobolus</taxon>
    </lineage>
</organism>
<proteinExistence type="predicted"/>
<feature type="non-terminal residue" evidence="1">
    <location>
        <position position="1"/>
    </location>
</feature>
<dbReference type="EMBL" id="ML120299">
    <property type="protein sequence ID" value="RPA70529.1"/>
    <property type="molecule type" value="Genomic_DNA"/>
</dbReference>
<sequence>TLRTSRCFLKELHVRMKRASRPQRLRVLAMKDPQRAWAFRYSRGRFGRDEQLGHYRVLDQIDNEMYGMAGELTSPYIEEVICADLEILLHESLFLEDLVYSGTAGNSDRAVRNWENVRAVESCVVAVFIDIVAKLWGKEEDRIALKLLADMRELESFQRAGRQLQLFHMFCNVLNNDISDGHFGTISTF</sequence>
<protein>
    <submittedName>
        <fullName evidence="1">Uncharacterized protein</fullName>
    </submittedName>
</protein>
<evidence type="ECO:0000313" key="1">
    <source>
        <dbReference type="EMBL" id="RPA70529.1"/>
    </source>
</evidence>
<keyword evidence="2" id="KW-1185">Reference proteome</keyword>